<proteinExistence type="predicted"/>
<dbReference type="AlphaFoldDB" id="A0A437R579"/>
<dbReference type="RefSeq" id="WP_127697302.1">
    <property type="nucleotide sequence ID" value="NZ_SACS01000001.1"/>
</dbReference>
<reference evidence="1 2" key="1">
    <citation type="submission" date="2019-01" db="EMBL/GenBank/DDBJ databases">
        <authorList>
            <person name="Chen W.-M."/>
        </authorList>
    </citation>
    <scope>NUCLEOTIDE SEQUENCE [LARGE SCALE GENOMIC DNA]</scope>
    <source>
        <strain evidence="1 2">KYPC3</strain>
    </source>
</reference>
<gene>
    <name evidence="1" type="ORF">EOE67_01660</name>
</gene>
<accession>A0A437R579</accession>
<sequence>MSEFQCYRFECVDGYLDNKQRSALRAISSRAEITANSFQVGYHYSGLKAGPADVMLNNFDIGLYYADWGNIDVYIKLPSGTIPDAFLPKSDINIDVVNTQSWQLLIFSIEEYEDYFTEDDTNDFFPHLALLRAELMQGDWRLIYLMWLRALHLKQQPAPIPLLHLDFQQLTDPQRAIGKLFDVPFESVTALSLVLADHPSHSVLQTRLEVTTWLNQLTDLQKNQLLTTLFEQNQLSLSQALAMTRQAQAAAQAVYVHWLEPEILAPYLALAAQQYMQEQALAQAKKFAAEQVEKAQQLTQIYQERDAIWQMAEQQAARFCASGYDNAADYLQQLAGAYRFNAEQAEFDRRFKLFVARHQGKKALLRRLAIMSW</sequence>
<organism evidence="1 2">
    <name type="scientific">Rheinheimera riviphila</name>
    <dbReference type="NCBI Taxonomy" id="1834037"/>
    <lineage>
        <taxon>Bacteria</taxon>
        <taxon>Pseudomonadati</taxon>
        <taxon>Pseudomonadota</taxon>
        <taxon>Gammaproteobacteria</taxon>
        <taxon>Chromatiales</taxon>
        <taxon>Chromatiaceae</taxon>
        <taxon>Rheinheimera</taxon>
    </lineage>
</organism>
<keyword evidence="2" id="KW-1185">Reference proteome</keyword>
<evidence type="ECO:0000313" key="2">
    <source>
        <dbReference type="Proteomes" id="UP000283077"/>
    </source>
</evidence>
<dbReference type="EMBL" id="SACS01000001">
    <property type="protein sequence ID" value="RVU41924.1"/>
    <property type="molecule type" value="Genomic_DNA"/>
</dbReference>
<dbReference type="OrthoDB" id="9066681at2"/>
<name>A0A437R579_9GAMM</name>
<evidence type="ECO:0000313" key="1">
    <source>
        <dbReference type="EMBL" id="RVU41924.1"/>
    </source>
</evidence>
<dbReference type="Proteomes" id="UP000283077">
    <property type="component" value="Unassembled WGS sequence"/>
</dbReference>
<protein>
    <submittedName>
        <fullName evidence="1">Uncharacterized protein</fullName>
    </submittedName>
</protein>
<comment type="caution">
    <text evidence="1">The sequence shown here is derived from an EMBL/GenBank/DDBJ whole genome shotgun (WGS) entry which is preliminary data.</text>
</comment>